<accession>A0A0S2TEG4</accession>
<evidence type="ECO:0000256" key="3">
    <source>
        <dbReference type="ARBA" id="ARBA00022448"/>
    </source>
</evidence>
<keyword evidence="4 6" id="KW-0963">Cytoplasm</keyword>
<dbReference type="InterPro" id="IPR038078">
    <property type="entry name" value="PhoU-like_sf"/>
</dbReference>
<keyword evidence="9" id="KW-1185">Reference proteome</keyword>
<dbReference type="FunFam" id="1.20.58.220:FF:000001">
    <property type="entry name" value="Phosphate-specific transport system accessory protein PhoU"/>
    <property type="match status" value="1"/>
</dbReference>
<keyword evidence="3 6" id="KW-0813">Transport</keyword>
<proteinExistence type="inferred from homology"/>
<evidence type="ECO:0000256" key="5">
    <source>
        <dbReference type="ARBA" id="ARBA00022592"/>
    </source>
</evidence>
<name>A0A0S2TEG4_9GAMM</name>
<feature type="domain" description="PhoU" evidence="7">
    <location>
        <begin position="129"/>
        <end position="214"/>
    </location>
</feature>
<dbReference type="Proteomes" id="UP000055136">
    <property type="component" value="Chromosome"/>
</dbReference>
<dbReference type="EMBL" id="CP013099">
    <property type="protein sequence ID" value="ALP53559.1"/>
    <property type="molecule type" value="Genomic_DNA"/>
</dbReference>
<comment type="subunit">
    <text evidence="6">Homodimer.</text>
</comment>
<protein>
    <recommendedName>
        <fullName evidence="6">Phosphate-specific transport system accessory protein PhoU</fullName>
    </recommendedName>
</protein>
<gene>
    <name evidence="8" type="ORF">Tel_10650</name>
</gene>
<dbReference type="AlphaFoldDB" id="A0A0S2TEG4"/>
<dbReference type="SUPFAM" id="SSF109755">
    <property type="entry name" value="PhoU-like"/>
    <property type="match status" value="1"/>
</dbReference>
<dbReference type="PANTHER" id="PTHR42930:SF3">
    <property type="entry name" value="PHOSPHATE-SPECIFIC TRANSPORT SYSTEM ACCESSORY PROTEIN PHOU"/>
    <property type="match status" value="1"/>
</dbReference>
<feature type="domain" description="PhoU" evidence="7">
    <location>
        <begin position="28"/>
        <end position="112"/>
    </location>
</feature>
<evidence type="ECO:0000256" key="1">
    <source>
        <dbReference type="ARBA" id="ARBA00004496"/>
    </source>
</evidence>
<comment type="function">
    <text evidence="6">Plays a role in the regulation of phosphate uptake.</text>
</comment>
<dbReference type="GO" id="GO:0006817">
    <property type="term" value="P:phosphate ion transport"/>
    <property type="evidence" value="ECO:0007669"/>
    <property type="project" value="UniProtKB-KW"/>
</dbReference>
<dbReference type="PIRSF" id="PIRSF003107">
    <property type="entry name" value="PhoU"/>
    <property type="match status" value="1"/>
</dbReference>
<organism evidence="8 9">
    <name type="scientific">Candidatus Tenderia electrophaga</name>
    <dbReference type="NCBI Taxonomy" id="1748243"/>
    <lineage>
        <taxon>Bacteria</taxon>
        <taxon>Pseudomonadati</taxon>
        <taxon>Pseudomonadota</taxon>
        <taxon>Gammaproteobacteria</taxon>
        <taxon>Candidatus Tenderiales</taxon>
        <taxon>Candidatus Tenderiaceae</taxon>
        <taxon>Candidatus Tenderia</taxon>
    </lineage>
</organism>
<evidence type="ECO:0000259" key="7">
    <source>
        <dbReference type="Pfam" id="PF01895"/>
    </source>
</evidence>
<dbReference type="KEGG" id="tee:Tel_10650"/>
<evidence type="ECO:0000313" key="9">
    <source>
        <dbReference type="Proteomes" id="UP000055136"/>
    </source>
</evidence>
<dbReference type="InterPro" id="IPR026022">
    <property type="entry name" value="PhoU_dom"/>
</dbReference>
<dbReference type="PANTHER" id="PTHR42930">
    <property type="entry name" value="PHOSPHATE-SPECIFIC TRANSPORT SYSTEM ACCESSORY PROTEIN PHOU"/>
    <property type="match status" value="1"/>
</dbReference>
<evidence type="ECO:0000256" key="4">
    <source>
        <dbReference type="ARBA" id="ARBA00022490"/>
    </source>
</evidence>
<evidence type="ECO:0000256" key="2">
    <source>
        <dbReference type="ARBA" id="ARBA00008107"/>
    </source>
</evidence>
<evidence type="ECO:0000256" key="6">
    <source>
        <dbReference type="PIRNR" id="PIRNR003107"/>
    </source>
</evidence>
<dbReference type="Pfam" id="PF01895">
    <property type="entry name" value="PhoU"/>
    <property type="match status" value="2"/>
</dbReference>
<dbReference type="STRING" id="1748243.Tel_10650"/>
<dbReference type="FunFam" id="1.20.58.220:FF:000002">
    <property type="entry name" value="Phosphate-specific transport system accessory protein PhoU"/>
    <property type="match status" value="1"/>
</dbReference>
<comment type="subcellular location">
    <subcellularLocation>
        <location evidence="1 6">Cytoplasm</location>
    </subcellularLocation>
</comment>
<reference evidence="8" key="1">
    <citation type="submission" date="2015-10" db="EMBL/GenBank/DDBJ databases">
        <title>Description of Candidatus Tenderia electrophaga gen. nov, sp. nov., an Uncultivated Electroautotroph from a Biocathode Enrichment.</title>
        <authorList>
            <person name="Eddie B.J."/>
            <person name="Malanoski A.P."/>
            <person name="Wang Z."/>
            <person name="Hall R.J."/>
            <person name="Oh S.D."/>
            <person name="Heiner C."/>
            <person name="Lin B."/>
            <person name="Strycharz-Glaven S.M."/>
        </authorList>
    </citation>
    <scope>NUCLEOTIDE SEQUENCE [LARGE SCALE GENOMIC DNA]</scope>
    <source>
        <strain evidence="8">NRL1</strain>
    </source>
</reference>
<dbReference type="GO" id="GO:0030643">
    <property type="term" value="P:intracellular phosphate ion homeostasis"/>
    <property type="evidence" value="ECO:0007669"/>
    <property type="project" value="InterPro"/>
</dbReference>
<sequence>MDNSNLPHHISQQFDAELERLRSQVFAMGGLVEEQVKKAITALTEGDTALADEVTTGDIQVNAMEVDIDEECTHIIARRQPTASDLRLVIAVIKTITDLERMGDQAEKVARIGRELAEMERPRNGYIEIQSLGTHVQNMLRGALDAFVRMDAEAAVKIAKMDLQADHEYEAIIRQNMTFMMEDPRTIKRVLGATWAARALERIGDHAKNVCEYVIYLVKGKDVRHTTLEQLEKEATEG</sequence>
<evidence type="ECO:0000313" key="8">
    <source>
        <dbReference type="EMBL" id="ALP53559.1"/>
    </source>
</evidence>
<dbReference type="InterPro" id="IPR028366">
    <property type="entry name" value="PhoU"/>
</dbReference>
<keyword evidence="5 6" id="KW-0592">Phosphate transport</keyword>
<dbReference type="GO" id="GO:0005737">
    <property type="term" value="C:cytoplasm"/>
    <property type="evidence" value="ECO:0007669"/>
    <property type="project" value="UniProtKB-SubCell"/>
</dbReference>
<dbReference type="NCBIfam" id="TIGR02135">
    <property type="entry name" value="phoU_full"/>
    <property type="match status" value="1"/>
</dbReference>
<dbReference type="Gene3D" id="1.20.58.220">
    <property type="entry name" value="Phosphate transport system protein phou homolog 2, domain 2"/>
    <property type="match status" value="2"/>
</dbReference>
<comment type="similarity">
    <text evidence="2 6">Belongs to the PhoU family.</text>
</comment>
<dbReference type="GO" id="GO:0045936">
    <property type="term" value="P:negative regulation of phosphate metabolic process"/>
    <property type="evidence" value="ECO:0007669"/>
    <property type="project" value="InterPro"/>
</dbReference>